<evidence type="ECO:0000256" key="1">
    <source>
        <dbReference type="ARBA" id="ARBA00022527"/>
    </source>
</evidence>
<dbReference type="NCBIfam" id="NF003742">
    <property type="entry name" value="PRK05339.1"/>
    <property type="match status" value="1"/>
</dbReference>
<dbReference type="EC" id="2.7.11.32" evidence="5"/>
<keyword evidence="2 5" id="KW-0808">Transferase</keyword>
<proteinExistence type="inferred from homology"/>
<evidence type="ECO:0000313" key="6">
    <source>
        <dbReference type="EMBL" id="SEP68683.1"/>
    </source>
</evidence>
<dbReference type="GO" id="GO:0005524">
    <property type="term" value="F:ATP binding"/>
    <property type="evidence" value="ECO:0007669"/>
    <property type="project" value="InterPro"/>
</dbReference>
<reference evidence="6 7" key="1">
    <citation type="submission" date="2016-10" db="EMBL/GenBank/DDBJ databases">
        <authorList>
            <person name="de Groot N.N."/>
        </authorList>
    </citation>
    <scope>NUCLEOTIDE SEQUENCE [LARGE SCALE GENOMIC DNA]</scope>
    <source>
        <strain evidence="6 7">DSM 15695</strain>
    </source>
</reference>
<dbReference type="HAMAP" id="MF_00921">
    <property type="entry name" value="PDRP"/>
    <property type="match status" value="1"/>
</dbReference>
<accession>A0A1H8ZWN8</accession>
<evidence type="ECO:0000256" key="3">
    <source>
        <dbReference type="ARBA" id="ARBA00022741"/>
    </source>
</evidence>
<comment type="similarity">
    <text evidence="5">Belongs to the pyruvate, phosphate/water dikinase regulatory protein family. PDRP subfamily.</text>
</comment>
<keyword evidence="4 5" id="KW-0418">Kinase</keyword>
<dbReference type="STRING" id="89093.SAMN04488558_101356"/>
<dbReference type="InterPro" id="IPR005177">
    <property type="entry name" value="Kinase-pyrophosphorylase"/>
</dbReference>
<comment type="catalytic activity">
    <reaction evidence="5">
        <text>N(tele)-phospho-L-histidyl/O-phospho-L-threonyl-[pyruvate, phosphate dikinase] + phosphate + H(+) = N(tele)-phospho-L-histidyl/L-threonyl-[pyruvate, phosphate dikinase] + diphosphate</text>
        <dbReference type="Rhea" id="RHEA:43696"/>
        <dbReference type="Rhea" id="RHEA-COMP:10650"/>
        <dbReference type="Rhea" id="RHEA-COMP:10651"/>
        <dbReference type="ChEBI" id="CHEBI:15378"/>
        <dbReference type="ChEBI" id="CHEBI:30013"/>
        <dbReference type="ChEBI" id="CHEBI:33019"/>
        <dbReference type="ChEBI" id="CHEBI:43474"/>
        <dbReference type="ChEBI" id="CHEBI:61977"/>
        <dbReference type="ChEBI" id="CHEBI:83586"/>
        <dbReference type="EC" id="2.7.4.27"/>
    </reaction>
</comment>
<keyword evidence="7" id="KW-1185">Reference proteome</keyword>
<dbReference type="OrthoDB" id="9782201at2"/>
<comment type="function">
    <text evidence="5">Bifunctional serine/threonine kinase and phosphorylase involved in the regulation of the pyruvate, phosphate dikinase (PPDK) by catalyzing its phosphorylation/dephosphorylation.</text>
</comment>
<comment type="catalytic activity">
    <reaction evidence="5">
        <text>N(tele)-phospho-L-histidyl/L-threonyl-[pyruvate, phosphate dikinase] + ADP = N(tele)-phospho-L-histidyl/O-phospho-L-threonyl-[pyruvate, phosphate dikinase] + AMP + H(+)</text>
        <dbReference type="Rhea" id="RHEA:43692"/>
        <dbReference type="Rhea" id="RHEA-COMP:10650"/>
        <dbReference type="Rhea" id="RHEA-COMP:10651"/>
        <dbReference type="ChEBI" id="CHEBI:15378"/>
        <dbReference type="ChEBI" id="CHEBI:30013"/>
        <dbReference type="ChEBI" id="CHEBI:61977"/>
        <dbReference type="ChEBI" id="CHEBI:83586"/>
        <dbReference type="ChEBI" id="CHEBI:456215"/>
        <dbReference type="ChEBI" id="CHEBI:456216"/>
        <dbReference type="EC" id="2.7.11.32"/>
    </reaction>
</comment>
<feature type="binding site" evidence="5">
    <location>
        <begin position="151"/>
        <end position="158"/>
    </location>
    <ligand>
        <name>ADP</name>
        <dbReference type="ChEBI" id="CHEBI:456216"/>
    </ligand>
</feature>
<gene>
    <name evidence="6" type="ORF">SAMN04488558_101356</name>
</gene>
<dbReference type="Proteomes" id="UP000198833">
    <property type="component" value="Unassembled WGS sequence"/>
</dbReference>
<dbReference type="GO" id="GO:0043531">
    <property type="term" value="F:ADP binding"/>
    <property type="evidence" value="ECO:0007669"/>
    <property type="project" value="UniProtKB-UniRule"/>
</dbReference>
<keyword evidence="3 5" id="KW-0547">Nucleotide-binding</keyword>
<name>A0A1H8ZWN8_9LACT</name>
<evidence type="ECO:0000256" key="2">
    <source>
        <dbReference type="ARBA" id="ARBA00022679"/>
    </source>
</evidence>
<dbReference type="RefSeq" id="WP_092570155.1">
    <property type="nucleotide sequence ID" value="NZ_CALUDV010000020.1"/>
</dbReference>
<evidence type="ECO:0000313" key="7">
    <source>
        <dbReference type="Proteomes" id="UP000198833"/>
    </source>
</evidence>
<dbReference type="GO" id="GO:0004674">
    <property type="term" value="F:protein serine/threonine kinase activity"/>
    <property type="evidence" value="ECO:0007669"/>
    <property type="project" value="UniProtKB-UniRule"/>
</dbReference>
<evidence type="ECO:0000256" key="4">
    <source>
        <dbReference type="ARBA" id="ARBA00022777"/>
    </source>
</evidence>
<dbReference type="InterPro" id="IPR026565">
    <property type="entry name" value="PPDK_reg"/>
</dbReference>
<keyword evidence="1 5" id="KW-0723">Serine/threonine-protein kinase</keyword>
<organism evidence="6 7">
    <name type="scientific">Ignavigranum ruoffiae</name>
    <dbReference type="NCBI Taxonomy" id="89093"/>
    <lineage>
        <taxon>Bacteria</taxon>
        <taxon>Bacillati</taxon>
        <taxon>Bacillota</taxon>
        <taxon>Bacilli</taxon>
        <taxon>Lactobacillales</taxon>
        <taxon>Aerococcaceae</taxon>
        <taxon>Ignavigranum</taxon>
    </lineage>
</organism>
<protein>
    <recommendedName>
        <fullName evidence="5">Putative pyruvate, phosphate dikinase regulatory protein</fullName>
        <shortName evidence="5">PPDK regulatory protein</shortName>
        <ecNumber evidence="5">2.7.11.32</ecNumber>
        <ecNumber evidence="5">2.7.4.27</ecNumber>
    </recommendedName>
</protein>
<dbReference type="GO" id="GO:0016776">
    <property type="term" value="F:phosphotransferase activity, phosphate group as acceptor"/>
    <property type="evidence" value="ECO:0007669"/>
    <property type="project" value="UniProtKB-UniRule"/>
</dbReference>
<dbReference type="PANTHER" id="PTHR31756">
    <property type="entry name" value="PYRUVATE, PHOSPHATE DIKINASE REGULATORY PROTEIN 1, CHLOROPLASTIC"/>
    <property type="match status" value="1"/>
</dbReference>
<sequence length="271" mass="30582">MVNKTLHYYILSDSIGETALKVARSALSQFPTAHTVLHKYNFISNKAQLKDIIDHAQKHDGLLFMTIVDPELAQFVEKACIETGLICYNLIQPFILEIQRRLDLKPSTIAGAQHELSEQYFARVKAIEFCIHYDDGKDLSGLDEAEIVLLGISRTGKTPLSMYLGTLGYKVLNLPIMPEKEVSPELYSIDPNKIIGLTNEVDVINRHREKRMAEYGLGPGSHYASKERIEEELTYARKLYQDLGCRTLNVADRSIEESASIILDMLGLTPR</sequence>
<dbReference type="EMBL" id="FOEN01000001">
    <property type="protein sequence ID" value="SEP68683.1"/>
    <property type="molecule type" value="Genomic_DNA"/>
</dbReference>
<evidence type="ECO:0000256" key="5">
    <source>
        <dbReference type="HAMAP-Rule" id="MF_00921"/>
    </source>
</evidence>
<dbReference type="AlphaFoldDB" id="A0A1H8ZWN8"/>
<dbReference type="PANTHER" id="PTHR31756:SF3">
    <property type="entry name" value="PYRUVATE, PHOSPHATE DIKINASE REGULATORY PROTEIN 1, CHLOROPLASTIC"/>
    <property type="match status" value="1"/>
</dbReference>
<dbReference type="EC" id="2.7.4.27" evidence="5"/>
<dbReference type="Pfam" id="PF03618">
    <property type="entry name" value="Kinase-PPPase"/>
    <property type="match status" value="1"/>
</dbReference>